<dbReference type="Proteomes" id="UP001352263">
    <property type="component" value="Unassembled WGS sequence"/>
</dbReference>
<protein>
    <submittedName>
        <fullName evidence="5">Aldehyde dehydrogenase family protein</fullName>
    </submittedName>
</protein>
<evidence type="ECO:0000313" key="5">
    <source>
        <dbReference type="EMBL" id="MEC4720359.1"/>
    </source>
</evidence>
<dbReference type="PANTHER" id="PTHR11699">
    <property type="entry name" value="ALDEHYDE DEHYDROGENASE-RELATED"/>
    <property type="match status" value="1"/>
</dbReference>
<dbReference type="InterPro" id="IPR016160">
    <property type="entry name" value="Ald_DH_CS_CYS"/>
</dbReference>
<organism evidence="5 6">
    <name type="scientific">Noviherbaspirillum album</name>
    <dbReference type="NCBI Taxonomy" id="3080276"/>
    <lineage>
        <taxon>Bacteria</taxon>
        <taxon>Pseudomonadati</taxon>
        <taxon>Pseudomonadota</taxon>
        <taxon>Betaproteobacteria</taxon>
        <taxon>Burkholderiales</taxon>
        <taxon>Oxalobacteraceae</taxon>
        <taxon>Noviherbaspirillum</taxon>
    </lineage>
</organism>
<keyword evidence="6" id="KW-1185">Reference proteome</keyword>
<dbReference type="InterPro" id="IPR016163">
    <property type="entry name" value="Ald_DH_C"/>
</dbReference>
<dbReference type="InterPro" id="IPR016162">
    <property type="entry name" value="Ald_DH_N"/>
</dbReference>
<evidence type="ECO:0000256" key="1">
    <source>
        <dbReference type="ARBA" id="ARBA00023002"/>
    </source>
</evidence>
<dbReference type="PROSITE" id="PS00070">
    <property type="entry name" value="ALDEHYDE_DEHYDR_CYS"/>
    <property type="match status" value="1"/>
</dbReference>
<dbReference type="CDD" id="cd07106">
    <property type="entry name" value="ALDH_AldA-AAD23400"/>
    <property type="match status" value="1"/>
</dbReference>
<dbReference type="InterPro" id="IPR015590">
    <property type="entry name" value="Aldehyde_DH_dom"/>
</dbReference>
<keyword evidence="1 3" id="KW-0560">Oxidoreductase</keyword>
<dbReference type="InterPro" id="IPR029510">
    <property type="entry name" value="Ald_DH_CS_GLU"/>
</dbReference>
<dbReference type="Gene3D" id="3.40.605.10">
    <property type="entry name" value="Aldehyde Dehydrogenase, Chain A, domain 1"/>
    <property type="match status" value="1"/>
</dbReference>
<dbReference type="InterPro" id="IPR016161">
    <property type="entry name" value="Ald_DH/histidinol_DH"/>
</dbReference>
<proteinExistence type="inferred from homology"/>
<dbReference type="EMBL" id="JAWIIV010000011">
    <property type="protein sequence ID" value="MEC4720359.1"/>
    <property type="molecule type" value="Genomic_DNA"/>
</dbReference>
<evidence type="ECO:0000313" key="6">
    <source>
        <dbReference type="Proteomes" id="UP001352263"/>
    </source>
</evidence>
<evidence type="ECO:0000259" key="4">
    <source>
        <dbReference type="Pfam" id="PF00171"/>
    </source>
</evidence>
<gene>
    <name evidence="5" type="ORF">RY831_14450</name>
</gene>
<dbReference type="RefSeq" id="WP_326507076.1">
    <property type="nucleotide sequence ID" value="NZ_JAWIIV010000011.1"/>
</dbReference>
<name>A0ABU6JB28_9BURK</name>
<dbReference type="Gene3D" id="3.40.309.10">
    <property type="entry name" value="Aldehyde Dehydrogenase, Chain A, domain 2"/>
    <property type="match status" value="1"/>
</dbReference>
<dbReference type="PROSITE" id="PS00687">
    <property type="entry name" value="ALDEHYDE_DEHYDR_GLU"/>
    <property type="match status" value="1"/>
</dbReference>
<feature type="active site" evidence="2">
    <location>
        <position position="267"/>
    </location>
</feature>
<dbReference type="SUPFAM" id="SSF53720">
    <property type="entry name" value="ALDH-like"/>
    <property type="match status" value="1"/>
</dbReference>
<dbReference type="Pfam" id="PF00171">
    <property type="entry name" value="Aldedh"/>
    <property type="match status" value="1"/>
</dbReference>
<dbReference type="InterPro" id="IPR044086">
    <property type="entry name" value="LUC3-like"/>
</dbReference>
<evidence type="ECO:0000256" key="3">
    <source>
        <dbReference type="RuleBase" id="RU003345"/>
    </source>
</evidence>
<feature type="domain" description="Aldehyde dehydrogenase" evidence="4">
    <location>
        <begin position="44"/>
        <end position="489"/>
    </location>
</feature>
<comment type="caution">
    <text evidence="5">The sequence shown here is derived from an EMBL/GenBank/DDBJ whole genome shotgun (WGS) entry which is preliminary data.</text>
</comment>
<accession>A0ABU6JB28</accession>
<evidence type="ECO:0000256" key="2">
    <source>
        <dbReference type="PROSITE-ProRule" id="PRU10007"/>
    </source>
</evidence>
<reference evidence="5 6" key="1">
    <citation type="submission" date="2023-10" db="EMBL/GenBank/DDBJ databases">
        <title>Noviherbaspirillum sp. CPCC 100848 genome assembly.</title>
        <authorList>
            <person name="Li X.Y."/>
            <person name="Fang X.M."/>
        </authorList>
    </citation>
    <scope>NUCLEOTIDE SEQUENCE [LARGE SCALE GENOMIC DNA]</scope>
    <source>
        <strain evidence="5 6">CPCC 100848</strain>
    </source>
</reference>
<sequence>MSVEIMNTAATAEAGLADNRGQSHDTLLTFPHTINGKPVAGSAFFEVINPSTAQAFARCPDATQENLQQAVEAARGACYSWATLSWEERRRHLLGLAAAIRDHREELARLITSENGKPIARARDEVERSASQMERLVTLQVEDVVLRDDAQGRITMRHRPLGVVGAITPWNMPLVLCVPKIAHALYTGNTVIVKPSPYTPMSALRLGEIACDLFPAGVLNMLAGGNDLGRWLTEHSGIDKISFTGSVATGKRVMASASATLKRVTLELGGNDAAIVLDDVDVDAVAPKLYAAAFGNSGQICMAIKRLFVQRSIYPSLCEAMARIAKNTIVGDGFDPTVQLGPVQNAAQYRIVLDMLDDARKQGAQFLAGGHALNGPGYFIAPTIVTNVAEGMRLVDEEPFGPVLPILPFDNVDDAIVRANNTRYGLTGSVWTKDLKRGEALANRLEAGTTWVNQHVGLDACIPFGGAKESGIGCEYGVDGLKAYMQATAINVPVH</sequence>
<comment type="similarity">
    <text evidence="3">Belongs to the aldehyde dehydrogenase family.</text>
</comment>